<evidence type="ECO:0000313" key="2">
    <source>
        <dbReference type="Proteomes" id="UP000310200"/>
    </source>
</evidence>
<gene>
    <name evidence="1" type="ORF">DBV15_06724</name>
</gene>
<name>A0A4S2JUT5_9HYME</name>
<comment type="caution">
    <text evidence="1">The sequence shown here is derived from an EMBL/GenBank/DDBJ whole genome shotgun (WGS) entry which is preliminary data.</text>
</comment>
<dbReference type="AlphaFoldDB" id="A0A4S2JUT5"/>
<proteinExistence type="predicted"/>
<feature type="non-terminal residue" evidence="1">
    <location>
        <position position="1"/>
    </location>
</feature>
<protein>
    <submittedName>
        <fullName evidence="1">Uncharacterized protein</fullName>
    </submittedName>
</protein>
<accession>A0A4S2JUT5</accession>
<dbReference type="EMBL" id="QBLH01003435">
    <property type="protein sequence ID" value="TGZ38407.1"/>
    <property type="molecule type" value="Genomic_DNA"/>
</dbReference>
<dbReference type="Proteomes" id="UP000310200">
    <property type="component" value="Unassembled WGS sequence"/>
</dbReference>
<organism evidence="1 2">
    <name type="scientific">Temnothorax longispinosus</name>
    <dbReference type="NCBI Taxonomy" id="300112"/>
    <lineage>
        <taxon>Eukaryota</taxon>
        <taxon>Metazoa</taxon>
        <taxon>Ecdysozoa</taxon>
        <taxon>Arthropoda</taxon>
        <taxon>Hexapoda</taxon>
        <taxon>Insecta</taxon>
        <taxon>Pterygota</taxon>
        <taxon>Neoptera</taxon>
        <taxon>Endopterygota</taxon>
        <taxon>Hymenoptera</taxon>
        <taxon>Apocrita</taxon>
        <taxon>Aculeata</taxon>
        <taxon>Formicoidea</taxon>
        <taxon>Formicidae</taxon>
        <taxon>Myrmicinae</taxon>
        <taxon>Temnothorax</taxon>
    </lineage>
</organism>
<reference evidence="1 2" key="1">
    <citation type="journal article" date="2019" name="Philos. Trans. R. Soc. Lond., B, Biol. Sci.">
        <title>Ant behaviour and brain gene expression of defending hosts depend on the ecological success of the intruding social parasite.</title>
        <authorList>
            <person name="Kaur R."/>
            <person name="Stoldt M."/>
            <person name="Jongepier E."/>
            <person name="Feldmeyer B."/>
            <person name="Menzel F."/>
            <person name="Bornberg-Bauer E."/>
            <person name="Foitzik S."/>
        </authorList>
    </citation>
    <scope>NUCLEOTIDE SEQUENCE [LARGE SCALE GENOMIC DNA]</scope>
    <source>
        <tissue evidence="1">Whole body</tissue>
    </source>
</reference>
<sequence>VVATTATSFSTLSTLRALRHVRPSVESELVWRGEREGTPAFACLPACQPASPGRPPSRRPEAPAFPSVRGIARAKTRASSRSYAATLRGLFDAGANVALYDDASRIILAIFFAI</sequence>
<evidence type="ECO:0000313" key="1">
    <source>
        <dbReference type="EMBL" id="TGZ38407.1"/>
    </source>
</evidence>
<keyword evidence="2" id="KW-1185">Reference proteome</keyword>